<feature type="transmembrane region" description="Helical" evidence="5">
    <location>
        <begin position="98"/>
        <end position="119"/>
    </location>
</feature>
<evidence type="ECO:0000313" key="6">
    <source>
        <dbReference type="EMBL" id="MBB3328757.1"/>
    </source>
</evidence>
<keyword evidence="2 5" id="KW-0812">Transmembrane</keyword>
<reference evidence="6 7" key="1">
    <citation type="submission" date="2020-08" db="EMBL/GenBank/DDBJ databases">
        <title>Sequencing the genomes of 1000 actinobacteria strains.</title>
        <authorList>
            <person name="Klenk H.-P."/>
        </authorList>
    </citation>
    <scope>NUCLEOTIDE SEQUENCE [LARGE SCALE GENOMIC DNA]</scope>
    <source>
        <strain evidence="6 7">DSM 11053</strain>
    </source>
</reference>
<keyword evidence="7" id="KW-1185">Reference proteome</keyword>
<feature type="transmembrane region" description="Helical" evidence="5">
    <location>
        <begin position="60"/>
        <end position="77"/>
    </location>
</feature>
<comment type="subcellular location">
    <subcellularLocation>
        <location evidence="1">Membrane</location>
        <topology evidence="1">Multi-pass membrane protein</topology>
    </subcellularLocation>
</comment>
<feature type="transmembrane region" description="Helical" evidence="5">
    <location>
        <begin position="214"/>
        <end position="233"/>
    </location>
</feature>
<keyword evidence="4 5" id="KW-0472">Membrane</keyword>
<dbReference type="Pfam" id="PF02535">
    <property type="entry name" value="Zip"/>
    <property type="match status" value="1"/>
</dbReference>
<dbReference type="EMBL" id="JACHZG010000002">
    <property type="protein sequence ID" value="MBB3328757.1"/>
    <property type="molecule type" value="Genomic_DNA"/>
</dbReference>
<feature type="transmembrane region" description="Helical" evidence="5">
    <location>
        <begin position="125"/>
        <end position="144"/>
    </location>
</feature>
<dbReference type="GO" id="GO:0016020">
    <property type="term" value="C:membrane"/>
    <property type="evidence" value="ECO:0007669"/>
    <property type="project" value="UniProtKB-SubCell"/>
</dbReference>
<feature type="transmembrane region" description="Helical" evidence="5">
    <location>
        <begin position="156"/>
        <end position="179"/>
    </location>
</feature>
<evidence type="ECO:0000256" key="5">
    <source>
        <dbReference type="SAM" id="Phobius"/>
    </source>
</evidence>
<keyword evidence="3 5" id="KW-1133">Transmembrane helix</keyword>
<proteinExistence type="predicted"/>
<comment type="caution">
    <text evidence="6">The sequence shown here is derived from an EMBL/GenBank/DDBJ whole genome shotgun (WGS) entry which is preliminary data.</text>
</comment>
<dbReference type="RefSeq" id="WP_183341920.1">
    <property type="nucleotide sequence ID" value="NZ_JACHZG010000002.1"/>
</dbReference>
<name>A0A7W5JZV8_9ACTN</name>
<dbReference type="Proteomes" id="UP000565572">
    <property type="component" value="Unassembled WGS sequence"/>
</dbReference>
<dbReference type="GO" id="GO:0046873">
    <property type="term" value="F:metal ion transmembrane transporter activity"/>
    <property type="evidence" value="ECO:0007669"/>
    <property type="project" value="InterPro"/>
</dbReference>
<protein>
    <submittedName>
        <fullName evidence="6">ZIP family zinc transporter</fullName>
    </submittedName>
</protein>
<sequence length="238" mass="23759">MGAALLFALVPVLAAALSGAVAAVRAPGERLTSGLQHFAAGVVFAAAAIELLPGVLARSPLVAVAGFAAGIAVMFGFRAASEHLEHRREAAGHAGLPIGLMVAIGVDFFIDGLILGAGFASAARVGVLLTVALTVEYLFVGLSLSATLAGTVSRRFVAFAPVVLALLTVAGTAVGVATLSGASPTLLAGVLAFGAVAFMYLATEELLVEAHAKGETSIGSVGFFVGFLIYLVLSELVG</sequence>
<feature type="transmembrane region" description="Helical" evidence="5">
    <location>
        <begin position="185"/>
        <end position="202"/>
    </location>
</feature>
<evidence type="ECO:0000256" key="4">
    <source>
        <dbReference type="ARBA" id="ARBA00023136"/>
    </source>
</evidence>
<evidence type="ECO:0000256" key="2">
    <source>
        <dbReference type="ARBA" id="ARBA00022692"/>
    </source>
</evidence>
<evidence type="ECO:0000256" key="1">
    <source>
        <dbReference type="ARBA" id="ARBA00004141"/>
    </source>
</evidence>
<accession>A0A7W5JZV8</accession>
<gene>
    <name evidence="6" type="ORF">FHX39_003742</name>
</gene>
<evidence type="ECO:0000256" key="3">
    <source>
        <dbReference type="ARBA" id="ARBA00022989"/>
    </source>
</evidence>
<organism evidence="6 7">
    <name type="scientific">Microlunatus antarcticus</name>
    <dbReference type="NCBI Taxonomy" id="53388"/>
    <lineage>
        <taxon>Bacteria</taxon>
        <taxon>Bacillati</taxon>
        <taxon>Actinomycetota</taxon>
        <taxon>Actinomycetes</taxon>
        <taxon>Propionibacteriales</taxon>
        <taxon>Propionibacteriaceae</taxon>
        <taxon>Microlunatus</taxon>
    </lineage>
</organism>
<dbReference type="InterPro" id="IPR003689">
    <property type="entry name" value="ZIP"/>
</dbReference>
<evidence type="ECO:0000313" key="7">
    <source>
        <dbReference type="Proteomes" id="UP000565572"/>
    </source>
</evidence>
<dbReference type="AlphaFoldDB" id="A0A7W5JZV8"/>